<reference evidence="2 3" key="1">
    <citation type="submission" date="2016-09" db="EMBL/GenBank/DDBJ databases">
        <title>Complete genome sequence of microbes from the polar regions.</title>
        <authorList>
            <person name="Liao L."/>
            <person name="Chen B."/>
        </authorList>
    </citation>
    <scope>NUCLEOTIDE SEQUENCE [LARGE SCALE GENOMIC DNA]</scope>
    <source>
        <strain evidence="2 3">ZS314</strain>
    </source>
</reference>
<dbReference type="Proteomes" id="UP000464507">
    <property type="component" value="Chromosome"/>
</dbReference>
<gene>
    <name evidence="2" type="ORF">BHD05_07670</name>
</gene>
<dbReference type="OrthoDB" id="3209791at2"/>
<feature type="transmembrane region" description="Helical" evidence="1">
    <location>
        <begin position="191"/>
        <end position="210"/>
    </location>
</feature>
<evidence type="ECO:0000313" key="3">
    <source>
        <dbReference type="Proteomes" id="UP000464507"/>
    </source>
</evidence>
<proteinExistence type="predicted"/>
<feature type="transmembrane region" description="Helical" evidence="1">
    <location>
        <begin position="108"/>
        <end position="126"/>
    </location>
</feature>
<sequence length="256" mass="27671">MTIDTRVTRPATSGAVTRIVNVARLHLTQKVPLLVLPWLILGFIFLVNLLIWWILASALPPADRVDAAEGMQFSGASTFIFVYMLVVAVQAINAAFPFALGYGVTRRDFYLGSSLTFVLLSIYYALGMTVLAELERATGGWGLGGAMFDVVFFDADTPLQRFALFLLAFLFFFFVGAATAAVYVRWRSRGMLVFFAALALITVGLAWLATDTGSWPLIGGWFTENGALGVAVWSLVPSTAAAVAGLVLIRGATPRT</sequence>
<dbReference type="AlphaFoldDB" id="A0A7L5AGZ3"/>
<dbReference type="RefSeq" id="WP_161885912.1">
    <property type="nucleotide sequence ID" value="NZ_CP017146.1"/>
</dbReference>
<keyword evidence="1" id="KW-0472">Membrane</keyword>
<dbReference type="EMBL" id="CP017146">
    <property type="protein sequence ID" value="QHO69537.1"/>
    <property type="molecule type" value="Genomic_DNA"/>
</dbReference>
<name>A0A7L5AGZ3_9MICO</name>
<evidence type="ECO:0000313" key="2">
    <source>
        <dbReference type="EMBL" id="QHO69537.1"/>
    </source>
</evidence>
<accession>A0A7L5AGZ3</accession>
<keyword evidence="1" id="KW-0812">Transmembrane</keyword>
<keyword evidence="3" id="KW-1185">Reference proteome</keyword>
<dbReference type="KEGG" id="mant:BHD05_07670"/>
<feature type="transmembrane region" description="Helical" evidence="1">
    <location>
        <begin position="162"/>
        <end position="184"/>
    </location>
</feature>
<keyword evidence="1" id="KW-1133">Transmembrane helix</keyword>
<organism evidence="2 3">
    <name type="scientific">Marisediminicola antarctica</name>
    <dbReference type="NCBI Taxonomy" id="674079"/>
    <lineage>
        <taxon>Bacteria</taxon>
        <taxon>Bacillati</taxon>
        <taxon>Actinomycetota</taxon>
        <taxon>Actinomycetes</taxon>
        <taxon>Micrococcales</taxon>
        <taxon>Microbacteriaceae</taxon>
        <taxon>Marisediminicola</taxon>
    </lineage>
</organism>
<feature type="transmembrane region" description="Helical" evidence="1">
    <location>
        <begin position="33"/>
        <end position="55"/>
    </location>
</feature>
<feature type="transmembrane region" description="Helical" evidence="1">
    <location>
        <begin position="230"/>
        <end position="249"/>
    </location>
</feature>
<protein>
    <submittedName>
        <fullName evidence="2">Uncharacterized protein</fullName>
    </submittedName>
</protein>
<evidence type="ECO:0000256" key="1">
    <source>
        <dbReference type="SAM" id="Phobius"/>
    </source>
</evidence>
<feature type="transmembrane region" description="Helical" evidence="1">
    <location>
        <begin position="75"/>
        <end position="96"/>
    </location>
</feature>